<evidence type="ECO:0000313" key="11">
    <source>
        <dbReference type="EMBL" id="CAD8127352.1"/>
    </source>
</evidence>
<protein>
    <recommendedName>
        <fullName evidence="3">Actin, cytoplasmic</fullName>
    </recommendedName>
</protein>
<evidence type="ECO:0000256" key="5">
    <source>
        <dbReference type="ARBA" id="ARBA00022741"/>
    </source>
</evidence>
<keyword evidence="6" id="KW-0378">Hydrolase</keyword>
<sequence length="377" mass="43115">MDEQNRAIIIDNGSKYCKAGITEDLRCCFPAVVGRCKKPGQHQIDAVYVGDEAYAKRCVLELQYPINNGIVNCWDDMERIWHYVFFNELRVYPEDHPVLLTEIPTNSKNNREKMTQSLFETFNVPSFYVAIQALLSLYSSGRTTGIVVNCGEGVSHTVPIYECYGFSEAVLKTDFAGSACTKYLANILNELDYEFTSQNEMEIVRDMKEKLCYVALDYEEEMKKYQESIANNRSYELPDGNSVNMKNQRFRCPEILFKPNKIKPFELGIHELTYKSIMNSDIEVRKDLYQNVVLSGGTTLFPGFKERLGKELASLAPQNIKIKVVAQPERNYSAWIGGSILSSLSTFQSMWINRSEYDESGPTIVHRKCQCIGEQQQ</sequence>
<evidence type="ECO:0000256" key="7">
    <source>
        <dbReference type="ARBA" id="ARBA00022840"/>
    </source>
</evidence>
<dbReference type="GO" id="GO:0005524">
    <property type="term" value="F:ATP binding"/>
    <property type="evidence" value="ECO:0007669"/>
    <property type="project" value="UniProtKB-KW"/>
</dbReference>
<dbReference type="Proteomes" id="UP000692954">
    <property type="component" value="Unassembled WGS sequence"/>
</dbReference>
<keyword evidence="12" id="KW-1185">Reference proteome</keyword>
<evidence type="ECO:0000256" key="8">
    <source>
        <dbReference type="ARBA" id="ARBA00023212"/>
    </source>
</evidence>
<dbReference type="InterPro" id="IPR004000">
    <property type="entry name" value="Actin"/>
</dbReference>
<dbReference type="SMART" id="SM00268">
    <property type="entry name" value="ACTIN"/>
    <property type="match status" value="1"/>
</dbReference>
<organism evidence="11 12">
    <name type="scientific">Paramecium sonneborni</name>
    <dbReference type="NCBI Taxonomy" id="65129"/>
    <lineage>
        <taxon>Eukaryota</taxon>
        <taxon>Sar</taxon>
        <taxon>Alveolata</taxon>
        <taxon>Ciliophora</taxon>
        <taxon>Intramacronucleata</taxon>
        <taxon>Oligohymenophorea</taxon>
        <taxon>Peniculida</taxon>
        <taxon>Parameciidae</taxon>
        <taxon>Paramecium</taxon>
    </lineage>
</organism>
<dbReference type="PANTHER" id="PTHR11937">
    <property type="entry name" value="ACTIN"/>
    <property type="match status" value="1"/>
</dbReference>
<comment type="catalytic activity">
    <reaction evidence="9">
        <text>ATP + H2O = ADP + phosphate + H(+)</text>
        <dbReference type="Rhea" id="RHEA:13065"/>
        <dbReference type="ChEBI" id="CHEBI:15377"/>
        <dbReference type="ChEBI" id="CHEBI:15378"/>
        <dbReference type="ChEBI" id="CHEBI:30616"/>
        <dbReference type="ChEBI" id="CHEBI:43474"/>
        <dbReference type="ChEBI" id="CHEBI:456216"/>
    </reaction>
</comment>
<comment type="subcellular location">
    <subcellularLocation>
        <location evidence="1">Cytoplasm</location>
        <location evidence="1">Cytoskeleton</location>
    </subcellularLocation>
</comment>
<evidence type="ECO:0000313" key="12">
    <source>
        <dbReference type="Proteomes" id="UP000692954"/>
    </source>
</evidence>
<dbReference type="FunFam" id="3.90.640.10:FF:000007">
    <property type="entry name" value="Actin like 7B"/>
    <property type="match status" value="1"/>
</dbReference>
<keyword evidence="8" id="KW-0206">Cytoskeleton</keyword>
<evidence type="ECO:0000256" key="3">
    <source>
        <dbReference type="ARBA" id="ARBA00020098"/>
    </source>
</evidence>
<dbReference type="FunFam" id="3.30.420.40:FF:000058">
    <property type="entry name" value="Putative actin-related protein 5"/>
    <property type="match status" value="1"/>
</dbReference>
<evidence type="ECO:0000256" key="2">
    <source>
        <dbReference type="ARBA" id="ARBA00006752"/>
    </source>
</evidence>
<evidence type="ECO:0000256" key="9">
    <source>
        <dbReference type="ARBA" id="ARBA00049360"/>
    </source>
</evidence>
<evidence type="ECO:0000256" key="10">
    <source>
        <dbReference type="RuleBase" id="RU000487"/>
    </source>
</evidence>
<comment type="similarity">
    <text evidence="2 10">Belongs to the actin family.</text>
</comment>
<evidence type="ECO:0000256" key="1">
    <source>
        <dbReference type="ARBA" id="ARBA00004245"/>
    </source>
</evidence>
<dbReference type="FunFam" id="3.30.420.40:FF:000050">
    <property type="entry name" value="Actin, alpha skeletal muscle"/>
    <property type="match status" value="1"/>
</dbReference>
<evidence type="ECO:0000256" key="6">
    <source>
        <dbReference type="ARBA" id="ARBA00022801"/>
    </source>
</evidence>
<dbReference type="EMBL" id="CAJJDN010000176">
    <property type="protein sequence ID" value="CAD8127352.1"/>
    <property type="molecule type" value="Genomic_DNA"/>
</dbReference>
<reference evidence="11" key="1">
    <citation type="submission" date="2021-01" db="EMBL/GenBank/DDBJ databases">
        <authorList>
            <consortium name="Genoscope - CEA"/>
            <person name="William W."/>
        </authorList>
    </citation>
    <scope>NUCLEOTIDE SEQUENCE</scope>
</reference>
<name>A0A8S1RJ91_9CILI</name>
<dbReference type="Pfam" id="PF00022">
    <property type="entry name" value="Actin"/>
    <property type="match status" value="1"/>
</dbReference>
<dbReference type="GO" id="GO:0016787">
    <property type="term" value="F:hydrolase activity"/>
    <property type="evidence" value="ECO:0007669"/>
    <property type="project" value="UniProtKB-KW"/>
</dbReference>
<accession>A0A8S1RJ91</accession>
<comment type="caution">
    <text evidence="11">The sequence shown here is derived from an EMBL/GenBank/DDBJ whole genome shotgun (WGS) entry which is preliminary data.</text>
</comment>
<dbReference type="GO" id="GO:0005856">
    <property type="term" value="C:cytoskeleton"/>
    <property type="evidence" value="ECO:0007669"/>
    <property type="project" value="UniProtKB-SubCell"/>
</dbReference>
<keyword evidence="5" id="KW-0547">Nucleotide-binding</keyword>
<evidence type="ECO:0000256" key="4">
    <source>
        <dbReference type="ARBA" id="ARBA00022490"/>
    </source>
</evidence>
<dbReference type="FunFam" id="3.30.420.40:FF:000218">
    <property type="entry name" value="actin, alpha sarcomeric/skeletal-like"/>
    <property type="match status" value="1"/>
</dbReference>
<keyword evidence="4" id="KW-0963">Cytoplasm</keyword>
<dbReference type="AlphaFoldDB" id="A0A8S1RJ91"/>
<dbReference type="OrthoDB" id="286570at2759"/>
<gene>
    <name evidence="11" type="ORF">PSON_ATCC_30995.1.T1760001</name>
</gene>
<proteinExistence type="inferred from homology"/>
<keyword evidence="7" id="KW-0067">ATP-binding</keyword>